<dbReference type="PANTHER" id="PTHR43757:SF2">
    <property type="entry name" value="AMINOMETHYLTRANSFERASE, MITOCHONDRIAL"/>
    <property type="match status" value="1"/>
</dbReference>
<evidence type="ECO:0000259" key="4">
    <source>
        <dbReference type="Pfam" id="PF08669"/>
    </source>
</evidence>
<feature type="compositionally biased region" description="Low complexity" evidence="2">
    <location>
        <begin position="27"/>
        <end position="41"/>
    </location>
</feature>
<sequence length="548" mass="59288">MASAKNLRPVLRAAHQIGRNVSRRRTPTPATPGTGSFSPTLPAALATRAPLPAYNVCSKRYASTSSDLKQTPLYDMHANAGAKLVGFAGYSMPLTYPDQSQSESHKWTRENASLFDVSHMVQHKLSGPLACRFLETITPSAISSLEKHHSTLSTLLDTNGGIVDDTVITRLGRDSFYFVTNAGCRDTDLAFLNAEMDKFLQRENAKSDQINWHILDHHSLLALQGPKAVDVLQPLVFRDPDDDQLGMKSSYPVNPTHIEPELPGRYLYNLWSFNAPPRAFDPGQKQSLRDWLPISSSTVASDAPLTPQLLTAPADTDLSTLYFGQSRWLQLSIPENCTGEGTRLSTPSLLISRTGYTGEDGFEISIPPEKGSSVALASSIAKAILCSEYARWAGLAARDSLRLEAGMCLYGHDIDTTVTPPMAALGWVVAKSRRKSPNPAFNGSETILPQLAKPSSMSRRRVGIILLEKGGAAREGAAIIGEDGTSSIGTITSGLPSPSLGGENIAMGYVKNGYHKKGTKVGVKVRGKVRAAEVRALPFVESHFYRAS</sequence>
<comment type="caution">
    <text evidence="5">The sequence shown here is derived from an EMBL/GenBank/DDBJ whole genome shotgun (WGS) entry which is preliminary data.</text>
</comment>
<accession>A0A0N1H8C9</accession>
<evidence type="ECO:0000313" key="5">
    <source>
        <dbReference type="EMBL" id="KPI43097.1"/>
    </source>
</evidence>
<dbReference type="SUPFAM" id="SSF101790">
    <property type="entry name" value="Aminomethyltransferase beta-barrel domain"/>
    <property type="match status" value="1"/>
</dbReference>
<evidence type="ECO:0000256" key="2">
    <source>
        <dbReference type="SAM" id="MobiDB-lite"/>
    </source>
</evidence>
<dbReference type="AlphaFoldDB" id="A0A0N1H8C9"/>
<feature type="domain" description="GCVT N-terminal" evidence="3">
    <location>
        <begin position="347"/>
        <end position="431"/>
    </location>
</feature>
<dbReference type="FunFam" id="2.40.30.110:FF:000002">
    <property type="entry name" value="Aminomethyltransferase"/>
    <property type="match status" value="1"/>
</dbReference>
<dbReference type="InterPro" id="IPR029043">
    <property type="entry name" value="GcvT/YgfZ_C"/>
</dbReference>
<dbReference type="GO" id="GO:0005739">
    <property type="term" value="C:mitochondrion"/>
    <property type="evidence" value="ECO:0007669"/>
    <property type="project" value="TreeGrafter"/>
</dbReference>
<dbReference type="OrthoDB" id="10263536at2759"/>
<keyword evidence="6" id="KW-1185">Reference proteome</keyword>
<evidence type="ECO:0000259" key="3">
    <source>
        <dbReference type="Pfam" id="PF01571"/>
    </source>
</evidence>
<keyword evidence="5" id="KW-0808">Transferase</keyword>
<evidence type="ECO:0000256" key="1">
    <source>
        <dbReference type="ARBA" id="ARBA00008609"/>
    </source>
</evidence>
<dbReference type="SUPFAM" id="SSF103025">
    <property type="entry name" value="Folate-binding domain"/>
    <property type="match status" value="1"/>
</dbReference>
<dbReference type="EMBL" id="LFJN01000006">
    <property type="protein sequence ID" value="KPI43097.1"/>
    <property type="molecule type" value="Genomic_DNA"/>
</dbReference>
<dbReference type="GeneID" id="28733872"/>
<dbReference type="GO" id="GO:0032259">
    <property type="term" value="P:methylation"/>
    <property type="evidence" value="ECO:0007669"/>
    <property type="project" value="UniProtKB-KW"/>
</dbReference>
<dbReference type="InterPro" id="IPR013977">
    <property type="entry name" value="GcvT_C"/>
</dbReference>
<dbReference type="VEuPathDB" id="FungiDB:AB675_2052"/>
<gene>
    <name evidence="5" type="ORF">AB675_2052</name>
</gene>
<comment type="similarity">
    <text evidence="1">Belongs to the GcvT family.</text>
</comment>
<dbReference type="Proteomes" id="UP000038010">
    <property type="component" value="Unassembled WGS sequence"/>
</dbReference>
<dbReference type="Gene3D" id="2.40.30.110">
    <property type="entry name" value="Aminomethyltransferase beta-barrel domains"/>
    <property type="match status" value="1"/>
</dbReference>
<feature type="domain" description="GCVT N-terminal" evidence="3">
    <location>
        <begin position="73"/>
        <end position="244"/>
    </location>
</feature>
<dbReference type="Pfam" id="PF01571">
    <property type="entry name" value="GCV_T"/>
    <property type="match status" value="2"/>
</dbReference>
<name>A0A0N1H8C9_9EURO</name>
<protein>
    <submittedName>
        <fullName evidence="5">Aminomethyltransferase, mitochondrial</fullName>
    </submittedName>
</protein>
<dbReference type="InterPro" id="IPR028896">
    <property type="entry name" value="GcvT/YgfZ/DmdA"/>
</dbReference>
<dbReference type="STRING" id="1664694.A0A0N1H8C9"/>
<feature type="region of interest" description="Disordered" evidence="2">
    <location>
        <begin position="19"/>
        <end position="41"/>
    </location>
</feature>
<reference evidence="5 6" key="1">
    <citation type="submission" date="2015-06" db="EMBL/GenBank/DDBJ databases">
        <title>Draft genome of the ant-associated black yeast Phialophora attae CBS 131958.</title>
        <authorList>
            <person name="Moreno L.F."/>
            <person name="Stielow B.J."/>
            <person name="de Hoog S."/>
            <person name="Vicente V.A."/>
            <person name="Weiss V.A."/>
            <person name="de Vries M."/>
            <person name="Cruz L.M."/>
            <person name="Souza E.M."/>
        </authorList>
    </citation>
    <scope>NUCLEOTIDE SEQUENCE [LARGE SCALE GENOMIC DNA]</scope>
    <source>
        <strain evidence="5 6">CBS 131958</strain>
    </source>
</reference>
<dbReference type="Gene3D" id="3.30.1360.120">
    <property type="entry name" value="Probable tRNA modification gtpase trme, domain 1"/>
    <property type="match status" value="2"/>
</dbReference>
<dbReference type="InterPro" id="IPR027266">
    <property type="entry name" value="TrmE/GcvT-like"/>
</dbReference>
<dbReference type="RefSeq" id="XP_018003060.1">
    <property type="nucleotide sequence ID" value="XM_018141992.1"/>
</dbReference>
<keyword evidence="5" id="KW-0489">Methyltransferase</keyword>
<feature type="domain" description="Aminomethyltransferase C-terminal" evidence="4">
    <location>
        <begin position="459"/>
        <end position="540"/>
    </location>
</feature>
<proteinExistence type="inferred from homology"/>
<dbReference type="InterPro" id="IPR006222">
    <property type="entry name" value="GCVT_N"/>
</dbReference>
<dbReference type="Pfam" id="PF08669">
    <property type="entry name" value="GCV_T_C"/>
    <property type="match status" value="1"/>
</dbReference>
<dbReference type="GO" id="GO:0008168">
    <property type="term" value="F:methyltransferase activity"/>
    <property type="evidence" value="ECO:0007669"/>
    <property type="project" value="UniProtKB-KW"/>
</dbReference>
<dbReference type="Gene3D" id="3.30.70.1400">
    <property type="entry name" value="Aminomethyltransferase beta-barrel domains"/>
    <property type="match status" value="1"/>
</dbReference>
<organism evidence="5 6">
    <name type="scientific">Cyphellophora attinorum</name>
    <dbReference type="NCBI Taxonomy" id="1664694"/>
    <lineage>
        <taxon>Eukaryota</taxon>
        <taxon>Fungi</taxon>
        <taxon>Dikarya</taxon>
        <taxon>Ascomycota</taxon>
        <taxon>Pezizomycotina</taxon>
        <taxon>Eurotiomycetes</taxon>
        <taxon>Chaetothyriomycetidae</taxon>
        <taxon>Chaetothyriales</taxon>
        <taxon>Cyphellophoraceae</taxon>
        <taxon>Cyphellophora</taxon>
    </lineage>
</organism>
<evidence type="ECO:0000313" key="6">
    <source>
        <dbReference type="Proteomes" id="UP000038010"/>
    </source>
</evidence>
<dbReference type="PANTHER" id="PTHR43757">
    <property type="entry name" value="AMINOMETHYLTRANSFERASE"/>
    <property type="match status" value="1"/>
</dbReference>
<dbReference type="Gene3D" id="4.10.1250.10">
    <property type="entry name" value="Aminomethyltransferase fragment"/>
    <property type="match status" value="1"/>
</dbReference>